<dbReference type="Gene3D" id="3.40.50.720">
    <property type="entry name" value="NAD(P)-binding Rossmann-like Domain"/>
    <property type="match status" value="1"/>
</dbReference>
<dbReference type="PANTHER" id="PTHR22604:SF105">
    <property type="entry name" value="TRANS-1,2-DIHYDROBENZENE-1,2-DIOL DEHYDROGENASE"/>
    <property type="match status" value="1"/>
</dbReference>
<dbReference type="InterPro" id="IPR050984">
    <property type="entry name" value="Gfo/Idh/MocA_domain"/>
</dbReference>
<dbReference type="SUPFAM" id="SSF55347">
    <property type="entry name" value="Glyceraldehyde-3-phosphate dehydrogenase-like, C-terminal domain"/>
    <property type="match status" value="1"/>
</dbReference>
<proteinExistence type="inferred from homology"/>
<keyword evidence="6" id="KW-1185">Reference proteome</keyword>
<accession>A0ABS8DDB3</accession>
<dbReference type="EMBL" id="JAJCIS010000001">
    <property type="protein sequence ID" value="MCB7386363.1"/>
    <property type="molecule type" value="Genomic_DNA"/>
</dbReference>
<evidence type="ECO:0000313" key="5">
    <source>
        <dbReference type="EMBL" id="MCB7386363.1"/>
    </source>
</evidence>
<comment type="similarity">
    <text evidence="1">Belongs to the Gfo/Idh/MocA family.</text>
</comment>
<organism evidence="5 6">
    <name type="scientific">Bariatricus massiliensis</name>
    <dbReference type="NCBI Taxonomy" id="1745713"/>
    <lineage>
        <taxon>Bacteria</taxon>
        <taxon>Bacillati</taxon>
        <taxon>Bacillota</taxon>
        <taxon>Clostridia</taxon>
        <taxon>Lachnospirales</taxon>
        <taxon>Lachnospiraceae</taxon>
        <taxon>Bariatricus</taxon>
    </lineage>
</organism>
<protein>
    <submittedName>
        <fullName evidence="5">Gfo/Idh/MocA family oxidoreductase</fullName>
    </submittedName>
</protein>
<dbReference type="Proteomes" id="UP001299546">
    <property type="component" value="Unassembled WGS sequence"/>
</dbReference>
<evidence type="ECO:0000259" key="3">
    <source>
        <dbReference type="Pfam" id="PF01408"/>
    </source>
</evidence>
<dbReference type="Gene3D" id="3.30.360.10">
    <property type="entry name" value="Dihydrodipicolinate Reductase, domain 2"/>
    <property type="match status" value="1"/>
</dbReference>
<gene>
    <name evidence="5" type="ORF">LIZ65_03595</name>
</gene>
<reference evidence="5 6" key="1">
    <citation type="submission" date="2021-10" db="EMBL/GenBank/DDBJ databases">
        <title>Collection of gut derived symbiotic bacterial strains cultured from healthy donors.</title>
        <authorList>
            <person name="Lin H."/>
            <person name="Littmann E."/>
            <person name="Kohout C."/>
            <person name="Pamer E.G."/>
        </authorList>
    </citation>
    <scope>NUCLEOTIDE SEQUENCE [LARGE SCALE GENOMIC DNA]</scope>
    <source>
        <strain evidence="5 6">DFI.1.165</strain>
    </source>
</reference>
<dbReference type="PANTHER" id="PTHR22604">
    <property type="entry name" value="OXIDOREDUCTASES"/>
    <property type="match status" value="1"/>
</dbReference>
<dbReference type="SUPFAM" id="SSF51735">
    <property type="entry name" value="NAD(P)-binding Rossmann-fold domains"/>
    <property type="match status" value="1"/>
</dbReference>
<dbReference type="InterPro" id="IPR000683">
    <property type="entry name" value="Gfo/Idh/MocA-like_OxRdtase_N"/>
</dbReference>
<feature type="domain" description="Gfo/Idh/MocA-like oxidoreductase N-terminal" evidence="3">
    <location>
        <begin position="1"/>
        <end position="116"/>
    </location>
</feature>
<dbReference type="Pfam" id="PF01408">
    <property type="entry name" value="GFO_IDH_MocA"/>
    <property type="match status" value="1"/>
</dbReference>
<keyword evidence="2" id="KW-0560">Oxidoreductase</keyword>
<dbReference type="InterPro" id="IPR055170">
    <property type="entry name" value="GFO_IDH_MocA-like_dom"/>
</dbReference>
<comment type="caution">
    <text evidence="5">The sequence shown here is derived from an EMBL/GenBank/DDBJ whole genome shotgun (WGS) entry which is preliminary data.</text>
</comment>
<name>A0ABS8DDB3_9FIRM</name>
<dbReference type="InterPro" id="IPR036291">
    <property type="entry name" value="NAD(P)-bd_dom_sf"/>
</dbReference>
<evidence type="ECO:0000259" key="4">
    <source>
        <dbReference type="Pfam" id="PF22725"/>
    </source>
</evidence>
<evidence type="ECO:0000256" key="2">
    <source>
        <dbReference type="ARBA" id="ARBA00023002"/>
    </source>
</evidence>
<sequence>MNIGIMGAGVIAEKMALTLNLMEDAHCYAVASRSAEKAEAFAKAHKVEKAYGDYEEMLKDETVELVYIATPHSHHYDCAKLCLKYNKPVLCEKAFMANAKQAEEILNAFEQKGVFITEAIWTRYLPSRRMIDEVVTSKELGEVTFVTANLGYDIQGVERLQKPELAGGALLDVGVYPLNFISMVLGNEVEEITSTCTKTKTGVDEQNAVILKYRGGAMAVAHSGLLSATEQNGIVYGTEGYLIAEEINNVQNIKVYTKDRKLKWEKHVPEQLTGFEDEVRASIKAIKEGKLECEEMPHGETLRIMEMMDGLRAEWGIQYPFERE</sequence>
<dbReference type="RefSeq" id="WP_066735423.1">
    <property type="nucleotide sequence ID" value="NZ_JAJCIQ010000001.1"/>
</dbReference>
<dbReference type="Pfam" id="PF22725">
    <property type="entry name" value="GFO_IDH_MocA_C3"/>
    <property type="match status" value="1"/>
</dbReference>
<evidence type="ECO:0000256" key="1">
    <source>
        <dbReference type="ARBA" id="ARBA00010928"/>
    </source>
</evidence>
<evidence type="ECO:0000313" key="6">
    <source>
        <dbReference type="Proteomes" id="UP001299546"/>
    </source>
</evidence>
<feature type="domain" description="GFO/IDH/MocA-like oxidoreductase" evidence="4">
    <location>
        <begin position="131"/>
        <end position="242"/>
    </location>
</feature>